<feature type="signal peptide" evidence="1">
    <location>
        <begin position="1"/>
        <end position="19"/>
    </location>
</feature>
<evidence type="ECO:0000256" key="1">
    <source>
        <dbReference type="SAM" id="SignalP"/>
    </source>
</evidence>
<dbReference type="PATRIC" id="fig|1263870.3.peg.6574"/>
<dbReference type="PROSITE" id="PS51257">
    <property type="entry name" value="PROKAR_LIPOPROTEIN"/>
    <property type="match status" value="1"/>
</dbReference>
<accession>M5U3C0</accession>
<protein>
    <submittedName>
        <fullName evidence="2">Secreted protein</fullName>
    </submittedName>
</protein>
<dbReference type="EMBL" id="ANOH01000435">
    <property type="protein sequence ID" value="EMI52356.1"/>
    <property type="molecule type" value="Genomic_DNA"/>
</dbReference>
<feature type="chain" id="PRO_5004072858" evidence="1">
    <location>
        <begin position="20"/>
        <end position="59"/>
    </location>
</feature>
<gene>
    <name evidence="2" type="ORF">RSSM_06207</name>
</gene>
<reference evidence="2 3" key="1">
    <citation type="journal article" date="2013" name="Mar. Genomics">
        <title>Expression of sulfatases in Rhodopirellula baltica and the diversity of sulfatases in the genus Rhodopirellula.</title>
        <authorList>
            <person name="Wegner C.E."/>
            <person name="Richter-Heitmann T."/>
            <person name="Klindworth A."/>
            <person name="Klockow C."/>
            <person name="Richter M."/>
            <person name="Achstetter T."/>
            <person name="Glockner F.O."/>
            <person name="Harder J."/>
        </authorList>
    </citation>
    <scope>NUCLEOTIDE SEQUENCE [LARGE SCALE GENOMIC DNA]</scope>
    <source>
        <strain evidence="2 3">SM41</strain>
    </source>
</reference>
<proteinExistence type="predicted"/>
<evidence type="ECO:0000313" key="3">
    <source>
        <dbReference type="Proteomes" id="UP000011885"/>
    </source>
</evidence>
<organism evidence="2 3">
    <name type="scientific">Rhodopirellula sallentina SM41</name>
    <dbReference type="NCBI Taxonomy" id="1263870"/>
    <lineage>
        <taxon>Bacteria</taxon>
        <taxon>Pseudomonadati</taxon>
        <taxon>Planctomycetota</taxon>
        <taxon>Planctomycetia</taxon>
        <taxon>Pirellulales</taxon>
        <taxon>Pirellulaceae</taxon>
        <taxon>Rhodopirellula</taxon>
    </lineage>
</organism>
<keyword evidence="3" id="KW-1185">Reference proteome</keyword>
<dbReference type="Proteomes" id="UP000011885">
    <property type="component" value="Unassembled WGS sequence"/>
</dbReference>
<keyword evidence="1" id="KW-0732">Signal</keyword>
<evidence type="ECO:0000313" key="2">
    <source>
        <dbReference type="EMBL" id="EMI52356.1"/>
    </source>
</evidence>
<sequence length="59" mass="6120">MKSISKLLLLFALCPAALSTLGCGSSNEVIEVNDAARSAYDEAGARAESMAAAAMKEDR</sequence>
<comment type="caution">
    <text evidence="2">The sequence shown here is derived from an EMBL/GenBank/DDBJ whole genome shotgun (WGS) entry which is preliminary data.</text>
</comment>
<name>M5U3C0_9BACT</name>
<dbReference type="RefSeq" id="WP_008687862.1">
    <property type="nucleotide sequence ID" value="NZ_ANOH01000435.1"/>
</dbReference>
<dbReference type="AlphaFoldDB" id="M5U3C0"/>